<evidence type="ECO:0000259" key="7">
    <source>
        <dbReference type="Pfam" id="PF09349"/>
    </source>
</evidence>
<name>A0A1Y1Q9J1_9GAMM</name>
<dbReference type="InterPro" id="IPR017580">
    <property type="entry name" value="OHCU_decarboxylase-1"/>
</dbReference>
<evidence type="ECO:0000256" key="4">
    <source>
        <dbReference type="ARBA" id="ARBA00022631"/>
    </source>
</evidence>
<dbReference type="EC" id="4.1.1.97" evidence="3"/>
<reference evidence="8 9" key="1">
    <citation type="submission" date="2017-01" db="EMBL/GenBank/DDBJ databases">
        <title>Novel large sulfur bacteria in the metagenomes of groundwater-fed chemosynthetic microbial mats in the Lake Huron basin.</title>
        <authorList>
            <person name="Sharrar A.M."/>
            <person name="Flood B.E."/>
            <person name="Bailey J.V."/>
            <person name="Jones D.S."/>
            <person name="Biddanda B."/>
            <person name="Ruberg S.A."/>
            <person name="Marcus D.N."/>
            <person name="Dick G.J."/>
        </authorList>
    </citation>
    <scope>NUCLEOTIDE SEQUENCE [LARGE SCALE GENOMIC DNA]</scope>
    <source>
        <strain evidence="8">A8</strain>
    </source>
</reference>
<dbReference type="EMBL" id="MTEJ01000653">
    <property type="protein sequence ID" value="OQX00354.1"/>
    <property type="molecule type" value="Genomic_DNA"/>
</dbReference>
<comment type="caution">
    <text evidence="8">The sequence shown here is derived from an EMBL/GenBank/DDBJ whole genome shotgun (WGS) entry which is preliminary data.</text>
</comment>
<dbReference type="InterPro" id="IPR018020">
    <property type="entry name" value="OHCU_decarboxylase"/>
</dbReference>
<comment type="catalytic activity">
    <reaction evidence="1">
        <text>5-hydroxy-2-oxo-4-ureido-2,5-dihydro-1H-imidazole-5-carboxylate + H(+) = (S)-allantoin + CO2</text>
        <dbReference type="Rhea" id="RHEA:26301"/>
        <dbReference type="ChEBI" id="CHEBI:15378"/>
        <dbReference type="ChEBI" id="CHEBI:15678"/>
        <dbReference type="ChEBI" id="CHEBI:16526"/>
        <dbReference type="ChEBI" id="CHEBI:58639"/>
        <dbReference type="EC" id="4.1.1.97"/>
    </reaction>
</comment>
<dbReference type="GO" id="GO:0051997">
    <property type="term" value="F:2-oxo-4-hydroxy-4-carboxy-5-ureidoimidazoline decarboxylase activity"/>
    <property type="evidence" value="ECO:0007669"/>
    <property type="project" value="UniProtKB-EC"/>
</dbReference>
<dbReference type="PANTHER" id="PTHR43466">
    <property type="entry name" value="2-OXO-4-HYDROXY-4-CARBOXY-5-UREIDOIMIDAZOLINE DECARBOXYLASE-RELATED"/>
    <property type="match status" value="1"/>
</dbReference>
<evidence type="ECO:0000256" key="5">
    <source>
        <dbReference type="ARBA" id="ARBA00022793"/>
    </source>
</evidence>
<dbReference type="GO" id="GO:0019628">
    <property type="term" value="P:urate catabolic process"/>
    <property type="evidence" value="ECO:0007669"/>
    <property type="project" value="UniProtKB-UniPathway"/>
</dbReference>
<keyword evidence="5" id="KW-0210">Decarboxylase</keyword>
<dbReference type="Proteomes" id="UP000192491">
    <property type="component" value="Unassembled WGS sequence"/>
</dbReference>
<dbReference type="GO" id="GO:0006144">
    <property type="term" value="P:purine nucleobase metabolic process"/>
    <property type="evidence" value="ECO:0007669"/>
    <property type="project" value="UniProtKB-KW"/>
</dbReference>
<dbReference type="SUPFAM" id="SSF158694">
    <property type="entry name" value="UraD-Like"/>
    <property type="match status" value="1"/>
</dbReference>
<feature type="domain" description="Oxo-4-hydroxy-4-carboxy-5-ureidoimidazoline decarboxylase" evidence="7">
    <location>
        <begin position="9"/>
        <end position="164"/>
    </location>
</feature>
<organism evidence="8 9">
    <name type="scientific">Thiothrix lacustris</name>
    <dbReference type="NCBI Taxonomy" id="525917"/>
    <lineage>
        <taxon>Bacteria</taxon>
        <taxon>Pseudomonadati</taxon>
        <taxon>Pseudomonadota</taxon>
        <taxon>Gammaproteobacteria</taxon>
        <taxon>Thiotrichales</taxon>
        <taxon>Thiotrichaceae</taxon>
        <taxon>Thiothrix</taxon>
    </lineage>
</organism>
<dbReference type="AlphaFoldDB" id="A0A1Y1Q9J1"/>
<accession>A0A1Y1Q9J1</accession>
<dbReference type="NCBIfam" id="TIGR03164">
    <property type="entry name" value="UHCUDC"/>
    <property type="match status" value="1"/>
</dbReference>
<dbReference type="Pfam" id="PF09349">
    <property type="entry name" value="OHCU_decarbox"/>
    <property type="match status" value="1"/>
</dbReference>
<gene>
    <name evidence="8" type="ORF">BWK73_48670</name>
</gene>
<protein>
    <recommendedName>
        <fullName evidence="3">2-oxo-4-hydroxy-4-carboxy-5-ureidoimidazoline decarboxylase</fullName>
        <ecNumber evidence="3">4.1.1.97</ecNumber>
    </recommendedName>
</protein>
<sequence length="169" mass="18669">MKTSLSALNQLDKAGFVALLGGVYEHSPWMAERSFAYLPFADVDALLQAMRATLAQADHDEQLELIRAHPDLAGKAALRGELTAESTREQAGAGLDQLTPDEFARFTELNERYTTRFGFPFIMAVKNATKHQILSGFAQRIDNTPGLEFATALEQINRIAAFRIADLVE</sequence>
<dbReference type="Gene3D" id="1.10.3330.10">
    <property type="entry name" value="Oxo-4-hydroxy-4-carboxy-5-ureidoimidazoline decarboxylase"/>
    <property type="match status" value="1"/>
</dbReference>
<evidence type="ECO:0000313" key="9">
    <source>
        <dbReference type="Proteomes" id="UP000192491"/>
    </source>
</evidence>
<keyword evidence="6" id="KW-0456">Lyase</keyword>
<evidence type="ECO:0000313" key="8">
    <source>
        <dbReference type="EMBL" id="OQX00354.1"/>
    </source>
</evidence>
<keyword evidence="4" id="KW-0659">Purine metabolism</keyword>
<proteinExistence type="predicted"/>
<evidence type="ECO:0000256" key="1">
    <source>
        <dbReference type="ARBA" id="ARBA00001163"/>
    </source>
</evidence>
<evidence type="ECO:0000256" key="3">
    <source>
        <dbReference type="ARBA" id="ARBA00012257"/>
    </source>
</evidence>
<evidence type="ECO:0000256" key="6">
    <source>
        <dbReference type="ARBA" id="ARBA00023239"/>
    </source>
</evidence>
<dbReference type="InterPro" id="IPR036778">
    <property type="entry name" value="OHCU_decarboxylase_sf"/>
</dbReference>
<dbReference type="PANTHER" id="PTHR43466:SF1">
    <property type="entry name" value="2-OXO-4-HYDROXY-4-CARBOXY-5-UREIDOIMIDAZOLINE DECARBOXYLASE-RELATED"/>
    <property type="match status" value="1"/>
</dbReference>
<dbReference type="UniPathway" id="UPA00394">
    <property type="reaction ID" value="UER00652"/>
</dbReference>
<comment type="pathway">
    <text evidence="2">Purine metabolism; urate degradation; (S)-allantoin from urate: step 3/3.</text>
</comment>
<evidence type="ECO:0000256" key="2">
    <source>
        <dbReference type="ARBA" id="ARBA00004754"/>
    </source>
</evidence>
<dbReference type="GO" id="GO:0000255">
    <property type="term" value="P:allantoin metabolic process"/>
    <property type="evidence" value="ECO:0007669"/>
    <property type="project" value="InterPro"/>
</dbReference>